<sequence>MKYISAFLIKFVFTTGILWITLGMIFNISFSNLLLTSLILTAVAFAGDMLILPRIGNVAAAVGDFALAYVGIWGIGSFLFEGVFSVDAAALIAAFLISISELFYHRYLRNFVFDHVDKKESHFNPDNMQTEISEEFHDEKDKNRSSE</sequence>
<dbReference type="Pfam" id="PF10710">
    <property type="entry name" value="DUF2512"/>
    <property type="match status" value="1"/>
</dbReference>
<accession>A0ABY5JVS7</accession>
<protein>
    <submittedName>
        <fullName evidence="3">YndM family protein</fullName>
    </submittedName>
</protein>
<feature type="compositionally biased region" description="Basic and acidic residues" evidence="1">
    <location>
        <begin position="134"/>
        <end position="147"/>
    </location>
</feature>
<feature type="region of interest" description="Disordered" evidence="1">
    <location>
        <begin position="124"/>
        <end position="147"/>
    </location>
</feature>
<feature type="transmembrane region" description="Helical" evidence="2">
    <location>
        <begin position="86"/>
        <end position="104"/>
    </location>
</feature>
<evidence type="ECO:0000256" key="1">
    <source>
        <dbReference type="SAM" id="MobiDB-lite"/>
    </source>
</evidence>
<feature type="transmembrane region" description="Helical" evidence="2">
    <location>
        <begin position="32"/>
        <end position="51"/>
    </location>
</feature>
<organism evidence="3 4">
    <name type="scientific">Oceanobacillus jeddahense</name>
    <dbReference type="NCBI Taxonomy" id="1462527"/>
    <lineage>
        <taxon>Bacteria</taxon>
        <taxon>Bacillati</taxon>
        <taxon>Bacillota</taxon>
        <taxon>Bacilli</taxon>
        <taxon>Bacillales</taxon>
        <taxon>Bacillaceae</taxon>
        <taxon>Oceanobacillus</taxon>
    </lineage>
</organism>
<dbReference type="InterPro" id="IPR019649">
    <property type="entry name" value="DUF2512"/>
</dbReference>
<keyword evidence="2" id="KW-0812">Transmembrane</keyword>
<proteinExistence type="predicted"/>
<name>A0ABY5JVS7_9BACI</name>
<dbReference type="EMBL" id="CP101914">
    <property type="protein sequence ID" value="UUI04483.1"/>
    <property type="molecule type" value="Genomic_DNA"/>
</dbReference>
<keyword evidence="2" id="KW-1133">Transmembrane helix</keyword>
<evidence type="ECO:0000256" key="2">
    <source>
        <dbReference type="SAM" id="Phobius"/>
    </source>
</evidence>
<keyword evidence="2" id="KW-0472">Membrane</keyword>
<reference evidence="3" key="1">
    <citation type="submission" date="2022-07" db="EMBL/GenBank/DDBJ databases">
        <title>FELIX.</title>
        <authorList>
            <person name="Wan K.H."/>
            <person name="Park S."/>
            <person name="Lawrence Q."/>
            <person name="Eichenberger J.P."/>
            <person name="Booth B.W."/>
            <person name="Piaggio A.J."/>
            <person name="Chandler J.C."/>
            <person name="Franklin A.B."/>
            <person name="Celniker S.E."/>
        </authorList>
    </citation>
    <scope>NUCLEOTIDE SEQUENCE</scope>
    <source>
        <strain evidence="3">QA-1986 374</strain>
    </source>
</reference>
<feature type="transmembrane region" description="Helical" evidence="2">
    <location>
        <begin position="58"/>
        <end position="80"/>
    </location>
</feature>
<feature type="transmembrane region" description="Helical" evidence="2">
    <location>
        <begin position="7"/>
        <end position="26"/>
    </location>
</feature>
<dbReference type="Proteomes" id="UP001059773">
    <property type="component" value="Chromosome"/>
</dbReference>
<dbReference type="RefSeq" id="WP_256709390.1">
    <property type="nucleotide sequence ID" value="NZ_CP101914.1"/>
</dbReference>
<evidence type="ECO:0000313" key="3">
    <source>
        <dbReference type="EMBL" id="UUI04483.1"/>
    </source>
</evidence>
<evidence type="ECO:0000313" key="4">
    <source>
        <dbReference type="Proteomes" id="UP001059773"/>
    </source>
</evidence>
<gene>
    <name evidence="3" type="ORF">NP439_07465</name>
</gene>
<keyword evidence="4" id="KW-1185">Reference proteome</keyword>